<dbReference type="InterPro" id="IPR003593">
    <property type="entry name" value="AAA+_ATPase"/>
</dbReference>
<comment type="caution">
    <text evidence="10">The sequence shown here is derived from an EMBL/GenBank/DDBJ whole genome shotgun (WGS) entry which is preliminary data.</text>
</comment>
<evidence type="ECO:0000313" key="10">
    <source>
        <dbReference type="EMBL" id="HIU14506.1"/>
    </source>
</evidence>
<feature type="domain" description="ABC transporter" evidence="8">
    <location>
        <begin position="350"/>
        <end position="589"/>
    </location>
</feature>
<dbReference type="InterPro" id="IPR003439">
    <property type="entry name" value="ABC_transporter-like_ATP-bd"/>
</dbReference>
<dbReference type="PROSITE" id="PS50929">
    <property type="entry name" value="ABC_TM1F"/>
    <property type="match status" value="1"/>
</dbReference>
<evidence type="ECO:0000259" key="9">
    <source>
        <dbReference type="PROSITE" id="PS50929"/>
    </source>
</evidence>
<dbReference type="GO" id="GO:0016887">
    <property type="term" value="F:ATP hydrolysis activity"/>
    <property type="evidence" value="ECO:0007669"/>
    <property type="project" value="InterPro"/>
</dbReference>
<name>A0A9D1HQS4_9FIRM</name>
<gene>
    <name evidence="10" type="ORF">IAD15_10650</name>
</gene>
<evidence type="ECO:0000256" key="5">
    <source>
        <dbReference type="ARBA" id="ARBA00022989"/>
    </source>
</evidence>
<dbReference type="Pfam" id="PF00005">
    <property type="entry name" value="ABC_tran"/>
    <property type="match status" value="1"/>
</dbReference>
<evidence type="ECO:0000259" key="8">
    <source>
        <dbReference type="PROSITE" id="PS50893"/>
    </source>
</evidence>
<reference evidence="10" key="2">
    <citation type="journal article" date="2021" name="PeerJ">
        <title>Extensive microbial diversity within the chicken gut microbiome revealed by metagenomics and culture.</title>
        <authorList>
            <person name="Gilroy R."/>
            <person name="Ravi A."/>
            <person name="Getino M."/>
            <person name="Pursley I."/>
            <person name="Horton D.L."/>
            <person name="Alikhan N.F."/>
            <person name="Baker D."/>
            <person name="Gharbi K."/>
            <person name="Hall N."/>
            <person name="Watson M."/>
            <person name="Adriaenssens E.M."/>
            <person name="Foster-Nyarko E."/>
            <person name="Jarju S."/>
            <person name="Secka A."/>
            <person name="Antonio M."/>
            <person name="Oren A."/>
            <person name="Chaudhuri R.R."/>
            <person name="La Ragione R."/>
            <person name="Hildebrand F."/>
            <person name="Pallen M.J."/>
        </authorList>
    </citation>
    <scope>NUCLEOTIDE SEQUENCE</scope>
    <source>
        <strain evidence="10">CHK195-11698</strain>
    </source>
</reference>
<feature type="transmembrane region" description="Helical" evidence="7">
    <location>
        <begin position="61"/>
        <end position="82"/>
    </location>
</feature>
<dbReference type="GO" id="GO:0015421">
    <property type="term" value="F:ABC-type oligopeptide transporter activity"/>
    <property type="evidence" value="ECO:0007669"/>
    <property type="project" value="TreeGrafter"/>
</dbReference>
<feature type="transmembrane region" description="Helical" evidence="7">
    <location>
        <begin position="27"/>
        <end position="49"/>
    </location>
</feature>
<dbReference type="InterPro" id="IPR011527">
    <property type="entry name" value="ABC1_TM_dom"/>
</dbReference>
<keyword evidence="2 7" id="KW-0812">Transmembrane</keyword>
<dbReference type="GO" id="GO:0005886">
    <property type="term" value="C:plasma membrane"/>
    <property type="evidence" value="ECO:0007669"/>
    <property type="project" value="UniProtKB-SubCell"/>
</dbReference>
<dbReference type="Gene3D" id="3.40.50.300">
    <property type="entry name" value="P-loop containing nucleotide triphosphate hydrolases"/>
    <property type="match status" value="1"/>
</dbReference>
<accession>A0A9D1HQS4</accession>
<evidence type="ECO:0000313" key="11">
    <source>
        <dbReference type="Proteomes" id="UP000824175"/>
    </source>
</evidence>
<keyword evidence="5 7" id="KW-1133">Transmembrane helix</keyword>
<dbReference type="AlphaFoldDB" id="A0A9D1HQS4"/>
<dbReference type="EMBL" id="DVMJ01000094">
    <property type="protein sequence ID" value="HIU14506.1"/>
    <property type="molecule type" value="Genomic_DNA"/>
</dbReference>
<reference evidence="10" key="1">
    <citation type="submission" date="2020-10" db="EMBL/GenBank/DDBJ databases">
        <authorList>
            <person name="Gilroy R."/>
        </authorList>
    </citation>
    <scope>NUCLEOTIDE SEQUENCE</scope>
    <source>
        <strain evidence="10">CHK195-11698</strain>
    </source>
</reference>
<keyword evidence="6 7" id="KW-0472">Membrane</keyword>
<evidence type="ECO:0000256" key="2">
    <source>
        <dbReference type="ARBA" id="ARBA00022692"/>
    </source>
</evidence>
<evidence type="ECO:0000256" key="3">
    <source>
        <dbReference type="ARBA" id="ARBA00022741"/>
    </source>
</evidence>
<evidence type="ECO:0000256" key="1">
    <source>
        <dbReference type="ARBA" id="ARBA00004651"/>
    </source>
</evidence>
<keyword evidence="3" id="KW-0547">Nucleotide-binding</keyword>
<sequence>MKEKQKYSTWDGVKYMIRTAWDHRPSVLILCVLLALVEVGIRLVNLYIAPEILSRVEDGGAIGSLLWAITMFSLMLFLLMGLKKYIEINRLFGQIDIRQELLKRVTHQSIFTSYPNAKDPAVLKKKEAAYMTVMNNFQAGEHLWQTMSALLKNILGFIIYLCLLSNVQPGLILMVLVTTIISFFVSRYAGEWEYHHREQRNQYLNEISYVMNQSQSHVLAKDIRIFGLYDWIMEVFQKSLHLYQHFIQKRENMICLAGMIDVLLSLVRHGIAYVFLIYLTLSEGWSASEFLLYFGAINGFTNWITGILGEMTTLHREGADLSSLLEYLDLEEPFQFQKGKAIPKADHYELKLEDVSFTYPGSEKKILDHLNLTVHAGEKLAVVGLNGAGKTTLVRLLCGFYDPDEGRVLLNGEDIRQYDRQKYYALFSAVFQEYDLLSVNFAEFVSQSVENIDEKKVRQCLEQAGLLEKIETYPQQLQTHIGRDVYLDGVLLSGGETQRLMLARALYKDGPILVLDEPTAALDPLAENDIYHQYHDMTAGKTSIFISHRLASTRFCDRIIYVSQGKILEEGTHDELMASNGRYAKLFEVQSRYYQEGGDWHEYENVTERDFADASESL</sequence>
<organism evidence="10 11">
    <name type="scientific">Candidatus Fimiplasma intestinipullorum</name>
    <dbReference type="NCBI Taxonomy" id="2840825"/>
    <lineage>
        <taxon>Bacteria</taxon>
        <taxon>Bacillati</taxon>
        <taxon>Bacillota</taxon>
        <taxon>Clostridia</taxon>
        <taxon>Eubacteriales</taxon>
        <taxon>Candidatus Fimiplasma</taxon>
    </lineage>
</organism>
<dbReference type="InterPro" id="IPR027417">
    <property type="entry name" value="P-loop_NTPase"/>
</dbReference>
<protein>
    <submittedName>
        <fullName evidence="10">ABC transporter ATP-binding protein</fullName>
    </submittedName>
</protein>
<proteinExistence type="predicted"/>
<dbReference type="Proteomes" id="UP000824175">
    <property type="component" value="Unassembled WGS sequence"/>
</dbReference>
<dbReference type="PROSITE" id="PS50893">
    <property type="entry name" value="ABC_TRANSPORTER_2"/>
    <property type="match status" value="1"/>
</dbReference>
<evidence type="ECO:0000256" key="6">
    <source>
        <dbReference type="ARBA" id="ARBA00023136"/>
    </source>
</evidence>
<dbReference type="GO" id="GO:0005524">
    <property type="term" value="F:ATP binding"/>
    <property type="evidence" value="ECO:0007669"/>
    <property type="project" value="UniProtKB-KW"/>
</dbReference>
<dbReference type="InterPro" id="IPR036640">
    <property type="entry name" value="ABC1_TM_sf"/>
</dbReference>
<comment type="subcellular location">
    <subcellularLocation>
        <location evidence="1">Cell membrane</location>
        <topology evidence="1">Multi-pass membrane protein</topology>
    </subcellularLocation>
</comment>
<dbReference type="SMART" id="SM00382">
    <property type="entry name" value="AAA"/>
    <property type="match status" value="1"/>
</dbReference>
<dbReference type="PANTHER" id="PTHR43394:SF1">
    <property type="entry name" value="ATP-BINDING CASSETTE SUB-FAMILY B MEMBER 10, MITOCHONDRIAL"/>
    <property type="match status" value="1"/>
</dbReference>
<dbReference type="SUPFAM" id="SSF52540">
    <property type="entry name" value="P-loop containing nucleoside triphosphate hydrolases"/>
    <property type="match status" value="1"/>
</dbReference>
<dbReference type="Gene3D" id="1.20.1560.10">
    <property type="entry name" value="ABC transporter type 1, transmembrane domain"/>
    <property type="match status" value="1"/>
</dbReference>
<dbReference type="SUPFAM" id="SSF90123">
    <property type="entry name" value="ABC transporter transmembrane region"/>
    <property type="match status" value="1"/>
</dbReference>
<evidence type="ECO:0000256" key="7">
    <source>
        <dbReference type="SAM" id="Phobius"/>
    </source>
</evidence>
<evidence type="ECO:0000256" key="4">
    <source>
        <dbReference type="ARBA" id="ARBA00022840"/>
    </source>
</evidence>
<feature type="domain" description="ABC transmembrane type-1" evidence="9">
    <location>
        <begin position="29"/>
        <end position="316"/>
    </location>
</feature>
<keyword evidence="4 10" id="KW-0067">ATP-binding</keyword>
<dbReference type="InterPro" id="IPR039421">
    <property type="entry name" value="Type_1_exporter"/>
</dbReference>
<dbReference type="PANTHER" id="PTHR43394">
    <property type="entry name" value="ATP-DEPENDENT PERMEASE MDL1, MITOCHONDRIAL"/>
    <property type="match status" value="1"/>
</dbReference>
<feature type="transmembrane region" description="Helical" evidence="7">
    <location>
        <begin position="149"/>
        <end position="166"/>
    </location>
</feature>